<organism evidence="2 3">
    <name type="scientific">Melipona quadrifasciata</name>
    <dbReference type="NCBI Taxonomy" id="166423"/>
    <lineage>
        <taxon>Eukaryota</taxon>
        <taxon>Metazoa</taxon>
        <taxon>Ecdysozoa</taxon>
        <taxon>Arthropoda</taxon>
        <taxon>Hexapoda</taxon>
        <taxon>Insecta</taxon>
        <taxon>Pterygota</taxon>
        <taxon>Neoptera</taxon>
        <taxon>Endopterygota</taxon>
        <taxon>Hymenoptera</taxon>
        <taxon>Apocrita</taxon>
        <taxon>Aculeata</taxon>
        <taxon>Apoidea</taxon>
        <taxon>Anthophila</taxon>
        <taxon>Apidae</taxon>
        <taxon>Melipona</taxon>
    </lineage>
</organism>
<dbReference type="AlphaFoldDB" id="A0A0N0U5I7"/>
<keyword evidence="3" id="KW-1185">Reference proteome</keyword>
<gene>
    <name evidence="2" type="ORF">WN51_14232</name>
</gene>
<evidence type="ECO:0000313" key="2">
    <source>
        <dbReference type="EMBL" id="KOX75278.1"/>
    </source>
</evidence>
<reference evidence="2 3" key="1">
    <citation type="submission" date="2015-07" db="EMBL/GenBank/DDBJ databases">
        <title>The genome of Melipona quadrifasciata.</title>
        <authorList>
            <person name="Pan H."/>
            <person name="Kapheim K."/>
        </authorList>
    </citation>
    <scope>NUCLEOTIDE SEQUENCE [LARGE SCALE GENOMIC DNA]</scope>
    <source>
        <strain evidence="2">0111107301</strain>
        <tissue evidence="2">Whole body</tissue>
    </source>
</reference>
<feature type="region of interest" description="Disordered" evidence="1">
    <location>
        <begin position="13"/>
        <end position="48"/>
    </location>
</feature>
<sequence>MFRREVNLKLLYTRGPGGQTGSGDKKADVGAGTGDVEFRGGFGRGKPQ</sequence>
<accession>A0A0N0U5I7</accession>
<protein>
    <submittedName>
        <fullName evidence="2">Uncharacterized protein</fullName>
    </submittedName>
</protein>
<dbReference type="EMBL" id="KQ435767">
    <property type="protein sequence ID" value="KOX75278.1"/>
    <property type="molecule type" value="Genomic_DNA"/>
</dbReference>
<dbReference type="STRING" id="166423.A0A0N0U5I7"/>
<proteinExistence type="predicted"/>
<dbReference type="OrthoDB" id="5211809at2759"/>
<evidence type="ECO:0000313" key="3">
    <source>
        <dbReference type="Proteomes" id="UP000053105"/>
    </source>
</evidence>
<evidence type="ECO:0000256" key="1">
    <source>
        <dbReference type="SAM" id="MobiDB-lite"/>
    </source>
</evidence>
<dbReference type="Proteomes" id="UP000053105">
    <property type="component" value="Unassembled WGS sequence"/>
</dbReference>
<name>A0A0N0U5I7_9HYME</name>